<evidence type="ECO:0000313" key="4">
    <source>
        <dbReference type="EMBL" id="GMH73827.1"/>
    </source>
</evidence>
<evidence type="ECO:0000256" key="3">
    <source>
        <dbReference type="ARBA" id="ARBA00022840"/>
    </source>
</evidence>
<dbReference type="AlphaFoldDB" id="A0A9W7AKA8"/>
<dbReference type="Proteomes" id="UP001165082">
    <property type="component" value="Unassembled WGS sequence"/>
</dbReference>
<dbReference type="Gene3D" id="3.30.470.20">
    <property type="entry name" value="ATP-grasp fold, B domain"/>
    <property type="match status" value="1"/>
</dbReference>
<dbReference type="GO" id="GO:0005524">
    <property type="term" value="F:ATP binding"/>
    <property type="evidence" value="ECO:0007669"/>
    <property type="project" value="UniProtKB-KW"/>
</dbReference>
<gene>
    <name evidence="4" type="ORF">TrRE_jg10511</name>
</gene>
<keyword evidence="2" id="KW-0547">Nucleotide-binding</keyword>
<name>A0A9W7AKA8_9STRA</name>
<comment type="caution">
    <text evidence="4">The sequence shown here is derived from an EMBL/GenBank/DDBJ whole genome shotgun (WGS) entry which is preliminary data.</text>
</comment>
<sequence>MVGCESGVELTDELTNLWVKKFAGPNCPITTNGVSMSRARRDKYHMGEAVRAAGLRAVQQELFGEGKIGEVKRFVEGCKDEEGNFRVVLKPVASAGSEGVYFASNEEEVEGYYNEIINSTNVFGHLNTSVLVQEFLAGKEYVVDSVSVEGIHKTVAIWEVRISSVPPQ</sequence>
<organism evidence="4 5">
    <name type="scientific">Triparma retinervis</name>
    <dbReference type="NCBI Taxonomy" id="2557542"/>
    <lineage>
        <taxon>Eukaryota</taxon>
        <taxon>Sar</taxon>
        <taxon>Stramenopiles</taxon>
        <taxon>Ochrophyta</taxon>
        <taxon>Bolidophyceae</taxon>
        <taxon>Parmales</taxon>
        <taxon>Triparmaceae</taxon>
        <taxon>Triparma</taxon>
    </lineage>
</organism>
<reference evidence="4" key="1">
    <citation type="submission" date="2022-07" db="EMBL/GenBank/DDBJ databases">
        <title>Genome analysis of Parmales, a sister group of diatoms, reveals the evolutionary specialization of diatoms from phago-mixotrophs to photoautotrophs.</title>
        <authorList>
            <person name="Ban H."/>
            <person name="Sato S."/>
            <person name="Yoshikawa S."/>
            <person name="Kazumasa Y."/>
            <person name="Nakamura Y."/>
            <person name="Ichinomiya M."/>
            <person name="Saitoh K."/>
            <person name="Sato N."/>
            <person name="Blanc-Mathieu R."/>
            <person name="Endo H."/>
            <person name="Kuwata A."/>
            <person name="Ogata H."/>
        </authorList>
    </citation>
    <scope>NUCLEOTIDE SEQUENCE</scope>
</reference>
<dbReference type="Pfam" id="PF13535">
    <property type="entry name" value="ATP-grasp_4"/>
    <property type="match status" value="1"/>
</dbReference>
<evidence type="ECO:0008006" key="6">
    <source>
        <dbReference type="Google" id="ProtNLM"/>
    </source>
</evidence>
<accession>A0A9W7AKA8</accession>
<keyword evidence="3" id="KW-0067">ATP-binding</keyword>
<dbReference type="PANTHER" id="PTHR43585">
    <property type="entry name" value="FUMIPYRROLE BIOSYNTHESIS PROTEIN C"/>
    <property type="match status" value="1"/>
</dbReference>
<dbReference type="InterPro" id="IPR052032">
    <property type="entry name" value="ATP-dep_AA_Ligase"/>
</dbReference>
<evidence type="ECO:0000313" key="5">
    <source>
        <dbReference type="Proteomes" id="UP001165082"/>
    </source>
</evidence>
<dbReference type="PANTHER" id="PTHR43585:SF2">
    <property type="entry name" value="ATP-GRASP ENZYME FSQD"/>
    <property type="match status" value="1"/>
</dbReference>
<keyword evidence="5" id="KW-1185">Reference proteome</keyword>
<proteinExistence type="predicted"/>
<evidence type="ECO:0000256" key="2">
    <source>
        <dbReference type="ARBA" id="ARBA00022741"/>
    </source>
</evidence>
<keyword evidence="1" id="KW-0436">Ligase</keyword>
<dbReference type="SUPFAM" id="SSF56059">
    <property type="entry name" value="Glutathione synthetase ATP-binding domain-like"/>
    <property type="match status" value="1"/>
</dbReference>
<dbReference type="GO" id="GO:0016874">
    <property type="term" value="F:ligase activity"/>
    <property type="evidence" value="ECO:0007669"/>
    <property type="project" value="UniProtKB-KW"/>
</dbReference>
<evidence type="ECO:0000256" key="1">
    <source>
        <dbReference type="ARBA" id="ARBA00022598"/>
    </source>
</evidence>
<dbReference type="OrthoDB" id="434648at2759"/>
<dbReference type="EMBL" id="BRXZ01002962">
    <property type="protein sequence ID" value="GMH73827.1"/>
    <property type="molecule type" value="Genomic_DNA"/>
</dbReference>
<protein>
    <recommendedName>
        <fullName evidence="6">ATP-grasp domain-containing protein</fullName>
    </recommendedName>
</protein>